<dbReference type="InterPro" id="IPR012675">
    <property type="entry name" value="Beta-grasp_dom_sf"/>
</dbReference>
<dbReference type="Proteomes" id="UP000050514">
    <property type="component" value="Unassembled WGS sequence"/>
</dbReference>
<dbReference type="InterPro" id="IPR016155">
    <property type="entry name" value="Mopterin_synth/thiamin_S_b"/>
</dbReference>
<evidence type="ECO:0000313" key="2">
    <source>
        <dbReference type="Proteomes" id="UP000050514"/>
    </source>
</evidence>
<dbReference type="Gene3D" id="3.10.20.30">
    <property type="match status" value="1"/>
</dbReference>
<dbReference type="EMBL" id="LGHJ01000013">
    <property type="protein sequence ID" value="KPL75966.1"/>
    <property type="molecule type" value="Genomic_DNA"/>
</dbReference>
<reference evidence="1 2" key="1">
    <citation type="submission" date="2015-07" db="EMBL/GenBank/DDBJ databases">
        <title>Draft genome of Bellilinea caldifistulae DSM 17877.</title>
        <authorList>
            <person name="Hemp J."/>
            <person name="Ward L.M."/>
            <person name="Pace L.A."/>
            <person name="Fischer W.W."/>
        </authorList>
    </citation>
    <scope>NUCLEOTIDE SEQUENCE [LARGE SCALE GENOMIC DNA]</scope>
    <source>
        <strain evidence="1 2">GOMI-1</strain>
    </source>
</reference>
<accession>A0A0P6X8V8</accession>
<dbReference type="AlphaFoldDB" id="A0A0P6X8V8"/>
<dbReference type="Pfam" id="PF02597">
    <property type="entry name" value="ThiS"/>
    <property type="match status" value="1"/>
</dbReference>
<dbReference type="SUPFAM" id="SSF54285">
    <property type="entry name" value="MoaD/ThiS"/>
    <property type="match status" value="1"/>
</dbReference>
<dbReference type="STRING" id="360411.AC812_08380"/>
<evidence type="ECO:0008006" key="3">
    <source>
        <dbReference type="Google" id="ProtNLM"/>
    </source>
</evidence>
<dbReference type="InterPro" id="IPR003749">
    <property type="entry name" value="ThiS/MoaD-like"/>
</dbReference>
<comment type="caution">
    <text evidence="1">The sequence shown here is derived from an EMBL/GenBank/DDBJ whole genome shotgun (WGS) entry which is preliminary data.</text>
</comment>
<protein>
    <recommendedName>
        <fullName evidence="3">MoaD/ThiS family protein</fullName>
    </recommendedName>
</protein>
<dbReference type="CDD" id="cd17040">
    <property type="entry name" value="Ubl_MoaD_like"/>
    <property type="match status" value="1"/>
</dbReference>
<organism evidence="1 2">
    <name type="scientific">Bellilinea caldifistulae</name>
    <dbReference type="NCBI Taxonomy" id="360411"/>
    <lineage>
        <taxon>Bacteria</taxon>
        <taxon>Bacillati</taxon>
        <taxon>Chloroflexota</taxon>
        <taxon>Anaerolineae</taxon>
        <taxon>Anaerolineales</taxon>
        <taxon>Anaerolineaceae</taxon>
        <taxon>Bellilinea</taxon>
    </lineage>
</organism>
<sequence length="102" mass="11258">MNASLPNTIRITIEFTNLAKYIAGTPAIEVEFPRGITYGQIVEWLAERYPDMVGIIIQDDKKSLLNSNLFIINGEMAQPAFRMDDTPKDGDRLTLVAVATGG</sequence>
<evidence type="ECO:0000313" key="1">
    <source>
        <dbReference type="EMBL" id="KPL75966.1"/>
    </source>
</evidence>
<keyword evidence="2" id="KW-1185">Reference proteome</keyword>
<proteinExistence type="predicted"/>
<gene>
    <name evidence="1" type="ORF">AC812_08380</name>
</gene>
<name>A0A0P6X8V8_9CHLR</name>
<dbReference type="RefSeq" id="WP_061918428.1">
    <property type="nucleotide sequence ID" value="NZ_LGHJ01000013.1"/>
</dbReference>